<reference evidence="2" key="1">
    <citation type="submission" date="2020-05" db="EMBL/GenBank/DDBJ databases">
        <authorList>
            <person name="Chiriac C."/>
            <person name="Salcher M."/>
            <person name="Ghai R."/>
            <person name="Kavagutti S V."/>
        </authorList>
    </citation>
    <scope>NUCLEOTIDE SEQUENCE</scope>
</reference>
<feature type="domain" description="Ppx/GppA phosphatase N-terminal" evidence="1">
    <location>
        <begin position="3"/>
        <end position="93"/>
    </location>
</feature>
<accession>A0A6J7QBU2</accession>
<evidence type="ECO:0000259" key="1">
    <source>
        <dbReference type="Pfam" id="PF02541"/>
    </source>
</evidence>
<organism evidence="2">
    <name type="scientific">freshwater metagenome</name>
    <dbReference type="NCBI Taxonomy" id="449393"/>
    <lineage>
        <taxon>unclassified sequences</taxon>
        <taxon>metagenomes</taxon>
        <taxon>ecological metagenomes</taxon>
    </lineage>
</organism>
<name>A0A6J7QBU2_9ZZZZ</name>
<dbReference type="InterPro" id="IPR043129">
    <property type="entry name" value="ATPase_NBD"/>
</dbReference>
<dbReference type="AlphaFoldDB" id="A0A6J7QBU2"/>
<dbReference type="SUPFAM" id="SSF53067">
    <property type="entry name" value="Actin-like ATPase domain"/>
    <property type="match status" value="1"/>
</dbReference>
<dbReference type="Pfam" id="PF02541">
    <property type="entry name" value="Ppx-GppA"/>
    <property type="match status" value="1"/>
</dbReference>
<proteinExistence type="predicted"/>
<gene>
    <name evidence="2" type="ORF">UFOPK4061_01041</name>
</gene>
<sequence>MTTVAAMALRLTEYDPSALHGAVVTLAQVEQVTAELLTMTRAERAALPFMHEGRVDVIGGGAMVLRALMRAYDQHAVIASETDILDGIVYRLVAPQT</sequence>
<dbReference type="InterPro" id="IPR003695">
    <property type="entry name" value="Ppx_GppA_N"/>
</dbReference>
<evidence type="ECO:0000313" key="2">
    <source>
        <dbReference type="EMBL" id="CAB5014501.1"/>
    </source>
</evidence>
<protein>
    <submittedName>
        <fullName evidence="2">Unannotated protein</fullName>
    </submittedName>
</protein>
<dbReference type="EMBL" id="CAFBPD010000180">
    <property type="protein sequence ID" value="CAB5014501.1"/>
    <property type="molecule type" value="Genomic_DNA"/>
</dbReference>
<dbReference type="Gene3D" id="3.30.420.150">
    <property type="entry name" value="Exopolyphosphatase. Domain 2"/>
    <property type="match status" value="1"/>
</dbReference>